<reference evidence="2" key="1">
    <citation type="submission" date="2020-03" db="EMBL/GenBank/DDBJ databases">
        <title>Castanea mollissima Vanexum genome sequencing.</title>
        <authorList>
            <person name="Staton M."/>
        </authorList>
    </citation>
    <scope>NUCLEOTIDE SEQUENCE</scope>
    <source>
        <tissue evidence="2">Leaf</tissue>
    </source>
</reference>
<keyword evidence="3" id="KW-1185">Reference proteome</keyword>
<dbReference type="AlphaFoldDB" id="A0A8J4RW42"/>
<gene>
    <name evidence="2" type="ORF">CMV_001215</name>
</gene>
<sequence>MLCSCTERSALYSLIYYIPSTSLNCSIARVILRHTPALNSNEEHALKEEMANDGDRTKLEDDDCYTTNLDSIPRREDDIRIDNQTQSADICPMQESSVKSKKVSKKGDRVSDITIALKEYTAMTKEGFSGKRGKASSNSD</sequence>
<dbReference type="Proteomes" id="UP000737018">
    <property type="component" value="Unassembled WGS sequence"/>
</dbReference>
<evidence type="ECO:0000313" key="3">
    <source>
        <dbReference type="Proteomes" id="UP000737018"/>
    </source>
</evidence>
<name>A0A8J4RW42_9ROSI</name>
<dbReference type="EMBL" id="JRKL02000074">
    <property type="protein sequence ID" value="KAF3975529.1"/>
    <property type="molecule type" value="Genomic_DNA"/>
</dbReference>
<organism evidence="2 3">
    <name type="scientific">Castanea mollissima</name>
    <name type="common">Chinese chestnut</name>
    <dbReference type="NCBI Taxonomy" id="60419"/>
    <lineage>
        <taxon>Eukaryota</taxon>
        <taxon>Viridiplantae</taxon>
        <taxon>Streptophyta</taxon>
        <taxon>Embryophyta</taxon>
        <taxon>Tracheophyta</taxon>
        <taxon>Spermatophyta</taxon>
        <taxon>Magnoliopsida</taxon>
        <taxon>eudicotyledons</taxon>
        <taxon>Gunneridae</taxon>
        <taxon>Pentapetalae</taxon>
        <taxon>rosids</taxon>
        <taxon>fabids</taxon>
        <taxon>Fagales</taxon>
        <taxon>Fagaceae</taxon>
        <taxon>Castanea</taxon>
    </lineage>
</organism>
<comment type="caution">
    <text evidence="2">The sequence shown here is derived from an EMBL/GenBank/DDBJ whole genome shotgun (WGS) entry which is preliminary data.</text>
</comment>
<evidence type="ECO:0000313" key="2">
    <source>
        <dbReference type="EMBL" id="KAF3975529.1"/>
    </source>
</evidence>
<accession>A0A8J4RW42</accession>
<feature type="compositionally biased region" description="Basic and acidic residues" evidence="1">
    <location>
        <begin position="48"/>
        <end position="59"/>
    </location>
</feature>
<protein>
    <submittedName>
        <fullName evidence="2">Uncharacterized protein</fullName>
    </submittedName>
</protein>
<feature type="region of interest" description="Disordered" evidence="1">
    <location>
        <begin position="48"/>
        <end position="67"/>
    </location>
</feature>
<proteinExistence type="predicted"/>
<evidence type="ECO:0000256" key="1">
    <source>
        <dbReference type="SAM" id="MobiDB-lite"/>
    </source>
</evidence>